<dbReference type="GO" id="GO:0006888">
    <property type="term" value="P:endoplasmic reticulum to Golgi vesicle-mediated transport"/>
    <property type="evidence" value="ECO:0007669"/>
    <property type="project" value="InterPro"/>
</dbReference>
<evidence type="ECO:0000256" key="4">
    <source>
        <dbReference type="ARBA" id="ARBA00022448"/>
    </source>
</evidence>
<comment type="similarity">
    <text evidence="2 10">Belongs to the GOSR1 family.</text>
</comment>
<dbReference type="GO" id="GO:0031201">
    <property type="term" value="C:SNARE complex"/>
    <property type="evidence" value="ECO:0007669"/>
    <property type="project" value="TreeGrafter"/>
</dbReference>
<dbReference type="GO" id="GO:0005484">
    <property type="term" value="F:SNAP receptor activity"/>
    <property type="evidence" value="ECO:0007669"/>
    <property type="project" value="TreeGrafter"/>
</dbReference>
<keyword evidence="5" id="KW-0812">Transmembrane</keyword>
<comment type="subunit">
    <text evidence="10">Component of several multiprotein Golgi SNARE complexes.</text>
</comment>
<keyword evidence="12" id="KW-1185">Reference proteome</keyword>
<dbReference type="GO" id="GO:0015031">
    <property type="term" value="P:protein transport"/>
    <property type="evidence" value="ECO:0007669"/>
    <property type="project" value="UniProtKB-KW"/>
</dbReference>
<comment type="function">
    <text evidence="10">Involved in transport from the ER to the Golgi apparatus as well as in intra-Golgi transport. It belongs to a super-family of proteins called t-SNAREs or soluble NSF (N-ethylmaleimide-sensitive factor) attachment protein receptor.</text>
</comment>
<keyword evidence="10" id="KW-0931">ER-Golgi transport</keyword>
<evidence type="ECO:0000256" key="1">
    <source>
        <dbReference type="ARBA" id="ARBA00004409"/>
    </source>
</evidence>
<dbReference type="GO" id="GO:0005797">
    <property type="term" value="C:Golgi medial cisterna"/>
    <property type="evidence" value="ECO:0007669"/>
    <property type="project" value="TreeGrafter"/>
</dbReference>
<sequence length="238" mass="27152">MTRGTFSWEDLRKQARQLENEIDAKLVSFSKLGLGSSPFNNSSKSNGESAHLLGENFAFESVSSEIQQLLSKLTDINSQMTEVSALQAPSAALQHTLQRHRDILQDYTTEFQKTSSHLLSKKEREDLLGSVRRDIDAYKNDSGRNRRTDLYLKENEHLRSSERMVDDQINIAIETKEHIASQRGNLKRMQARVNDLASRFPVINSVVQRINFRKRRDAIILGSVIGFGCILLLLYSQR</sequence>
<accession>A0A0N8BC74</accession>
<evidence type="ECO:0000256" key="6">
    <source>
        <dbReference type="ARBA" id="ARBA00022927"/>
    </source>
</evidence>
<dbReference type="EMBL" id="LRGB01000568">
    <property type="protein sequence ID" value="KZS17913.1"/>
    <property type="molecule type" value="Genomic_DNA"/>
</dbReference>
<proteinExistence type="inferred from homology"/>
<evidence type="ECO:0000256" key="7">
    <source>
        <dbReference type="ARBA" id="ARBA00022989"/>
    </source>
</evidence>
<protein>
    <recommendedName>
        <fullName evidence="3 10">Golgi SNAP receptor complex member 1</fullName>
    </recommendedName>
</protein>
<gene>
    <name evidence="11" type="ORF">APZ42_015885</name>
</gene>
<comment type="subcellular location">
    <subcellularLocation>
        <location evidence="1">Golgi apparatus membrane</location>
        <topology evidence="1">Single-pass type IV membrane protein</topology>
    </subcellularLocation>
</comment>
<evidence type="ECO:0000256" key="5">
    <source>
        <dbReference type="ARBA" id="ARBA00022692"/>
    </source>
</evidence>
<evidence type="ECO:0000256" key="9">
    <source>
        <dbReference type="ARBA" id="ARBA00023136"/>
    </source>
</evidence>
<evidence type="ECO:0000313" key="12">
    <source>
        <dbReference type="Proteomes" id="UP000076858"/>
    </source>
</evidence>
<comment type="caution">
    <text evidence="11">The sequence shown here is derived from an EMBL/GenBank/DDBJ whole genome shotgun (WGS) entry which is preliminary data.</text>
</comment>
<keyword evidence="4 10" id="KW-0813">Transport</keyword>
<evidence type="ECO:0000313" key="11">
    <source>
        <dbReference type="EMBL" id="KZS17913.1"/>
    </source>
</evidence>
<dbReference type="InterPro" id="IPR023601">
    <property type="entry name" value="Golgi_SNAP_su1"/>
</dbReference>
<keyword evidence="9 10" id="KW-0472">Membrane</keyword>
<dbReference type="CDD" id="cd15864">
    <property type="entry name" value="SNARE_GS28"/>
    <property type="match status" value="1"/>
</dbReference>
<dbReference type="GO" id="GO:0000139">
    <property type="term" value="C:Golgi membrane"/>
    <property type="evidence" value="ECO:0007669"/>
    <property type="project" value="UniProtKB-SubCell"/>
</dbReference>
<dbReference type="GO" id="GO:0005801">
    <property type="term" value="C:cis-Golgi network"/>
    <property type="evidence" value="ECO:0007669"/>
    <property type="project" value="InterPro"/>
</dbReference>
<dbReference type="GO" id="GO:0006906">
    <property type="term" value="P:vesicle fusion"/>
    <property type="evidence" value="ECO:0007669"/>
    <property type="project" value="TreeGrafter"/>
</dbReference>
<dbReference type="PANTHER" id="PTHR21094:SF2">
    <property type="entry name" value="GOLGI SNAP RECEPTOR COMPLEX MEMBER 1"/>
    <property type="match status" value="1"/>
</dbReference>
<dbReference type="OrthoDB" id="422156at2759"/>
<organism evidence="11 12">
    <name type="scientific">Daphnia magna</name>
    <dbReference type="NCBI Taxonomy" id="35525"/>
    <lineage>
        <taxon>Eukaryota</taxon>
        <taxon>Metazoa</taxon>
        <taxon>Ecdysozoa</taxon>
        <taxon>Arthropoda</taxon>
        <taxon>Crustacea</taxon>
        <taxon>Branchiopoda</taxon>
        <taxon>Diplostraca</taxon>
        <taxon>Cladocera</taxon>
        <taxon>Anomopoda</taxon>
        <taxon>Daphniidae</taxon>
        <taxon>Daphnia</taxon>
    </lineage>
</organism>
<dbReference type="AlphaFoldDB" id="A0A0N8BC74"/>
<name>A0A0N8BC74_9CRUS</name>
<keyword evidence="6 10" id="KW-0653">Protein transport</keyword>
<dbReference type="Proteomes" id="UP000076858">
    <property type="component" value="Unassembled WGS sequence"/>
</dbReference>
<evidence type="ECO:0000256" key="10">
    <source>
        <dbReference type="PIRNR" id="PIRNR027109"/>
    </source>
</evidence>
<keyword evidence="7" id="KW-1133">Transmembrane helix</keyword>
<reference evidence="11 12" key="1">
    <citation type="submission" date="2016-03" db="EMBL/GenBank/DDBJ databases">
        <title>EvidentialGene: Evidence-directed Construction of Genes on Genomes.</title>
        <authorList>
            <person name="Gilbert D.G."/>
            <person name="Choi J.-H."/>
            <person name="Mockaitis K."/>
            <person name="Colbourne J."/>
            <person name="Pfrender M."/>
        </authorList>
    </citation>
    <scope>NUCLEOTIDE SEQUENCE [LARGE SCALE GENOMIC DNA]</scope>
    <source>
        <strain evidence="11 12">Xinb3</strain>
        <tissue evidence="11">Complete organism</tissue>
    </source>
</reference>
<dbReference type="STRING" id="35525.A0A0N8BC74"/>
<dbReference type="GO" id="GO:0048219">
    <property type="term" value="P:inter-Golgi cisterna vesicle-mediated transport"/>
    <property type="evidence" value="ECO:0007669"/>
    <property type="project" value="TreeGrafter"/>
</dbReference>
<evidence type="ECO:0000256" key="8">
    <source>
        <dbReference type="ARBA" id="ARBA00023034"/>
    </source>
</evidence>
<dbReference type="Pfam" id="PF12352">
    <property type="entry name" value="V-SNARE_C"/>
    <property type="match status" value="1"/>
</dbReference>
<dbReference type="PANTHER" id="PTHR21094">
    <property type="entry name" value="GOS-28 SNARE- RELATED"/>
    <property type="match status" value="1"/>
</dbReference>
<evidence type="ECO:0000256" key="3">
    <source>
        <dbReference type="ARBA" id="ARBA00015612"/>
    </source>
</evidence>
<keyword evidence="8 10" id="KW-0333">Golgi apparatus</keyword>
<evidence type="ECO:0000256" key="2">
    <source>
        <dbReference type="ARBA" id="ARBA00008473"/>
    </source>
</evidence>
<keyword evidence="11" id="KW-0675">Receptor</keyword>
<dbReference type="PIRSF" id="PIRSF027109">
    <property type="entry name" value="Golgi_SNARE"/>
    <property type="match status" value="1"/>
</dbReference>